<reference evidence="2 3" key="1">
    <citation type="submission" date="2022-05" db="EMBL/GenBank/DDBJ databases">
        <title>Seasonal and diel survey of microbial diversity of the Tyrrhenian coast.</title>
        <authorList>
            <person name="Gattoni G."/>
            <person name="Corral P."/>
        </authorList>
    </citation>
    <scope>NUCLEOTIDE SEQUENCE [LARGE SCALE GENOMIC DNA]</scope>
    <source>
        <strain evidence="2 3">V10</strain>
    </source>
</reference>
<dbReference type="Gene3D" id="1.10.8.60">
    <property type="match status" value="1"/>
</dbReference>
<comment type="caution">
    <text evidence="2">The sequence shown here is derived from an EMBL/GenBank/DDBJ whole genome shotgun (WGS) entry which is preliminary data.</text>
</comment>
<evidence type="ECO:0000313" key="3">
    <source>
        <dbReference type="Proteomes" id="UP001202550"/>
    </source>
</evidence>
<dbReference type="SUPFAM" id="SSF140990">
    <property type="entry name" value="FtsH protease domain-like"/>
    <property type="match status" value="1"/>
</dbReference>
<name>A0ABT0M3N8_9RHOB</name>
<dbReference type="Pfam" id="PF01434">
    <property type="entry name" value="Peptidase_M41"/>
    <property type="match status" value="1"/>
</dbReference>
<gene>
    <name evidence="2" type="ORF">M3N55_12080</name>
</gene>
<evidence type="ECO:0000313" key="2">
    <source>
        <dbReference type="EMBL" id="MCL1629469.1"/>
    </source>
</evidence>
<dbReference type="RefSeq" id="WP_249059401.1">
    <property type="nucleotide sequence ID" value="NZ_JALZWP010000012.1"/>
</dbReference>
<dbReference type="InterPro" id="IPR037219">
    <property type="entry name" value="Peptidase_M41-like"/>
</dbReference>
<evidence type="ECO:0000259" key="1">
    <source>
        <dbReference type="Pfam" id="PF01434"/>
    </source>
</evidence>
<protein>
    <recommendedName>
        <fullName evidence="1">Peptidase M41 domain-containing protein</fullName>
    </recommendedName>
</protein>
<dbReference type="Proteomes" id="UP001202550">
    <property type="component" value="Unassembled WGS sequence"/>
</dbReference>
<dbReference type="PANTHER" id="PTHR23076:SF97">
    <property type="entry name" value="ATP-DEPENDENT ZINC METALLOPROTEASE YME1L1"/>
    <property type="match status" value="1"/>
</dbReference>
<dbReference type="InterPro" id="IPR000642">
    <property type="entry name" value="Peptidase_M41"/>
</dbReference>
<dbReference type="EMBL" id="JALZWP010000012">
    <property type="protein sequence ID" value="MCL1629469.1"/>
    <property type="molecule type" value="Genomic_DNA"/>
</dbReference>
<dbReference type="PANTHER" id="PTHR23076">
    <property type="entry name" value="METALLOPROTEASE M41 FTSH"/>
    <property type="match status" value="1"/>
</dbReference>
<feature type="domain" description="Peptidase M41" evidence="1">
    <location>
        <begin position="63"/>
        <end position="162"/>
    </location>
</feature>
<organism evidence="2 3">
    <name type="scientific">Roseinatronobacter domitianus</name>
    <dbReference type="NCBI Taxonomy" id="2940293"/>
    <lineage>
        <taxon>Bacteria</taxon>
        <taxon>Pseudomonadati</taxon>
        <taxon>Pseudomonadota</taxon>
        <taxon>Alphaproteobacteria</taxon>
        <taxon>Rhodobacterales</taxon>
        <taxon>Paracoccaceae</taxon>
        <taxon>Roseinatronobacter</taxon>
    </lineage>
</organism>
<keyword evidence="3" id="KW-1185">Reference proteome</keyword>
<proteinExistence type="predicted"/>
<sequence length="235" mass="25019">MSDTDLDRLADQLLGLSGAEVAAVIRDARTRARASERELTLTDLQAAADAVQPTPDQDLLWRVCVHEAGHVVAGHLLRLPPATSARVTPRGGEVLRAHLPHMTDRTVRDVMCAVLAGRAAEALFFGDISSGGGEGMGSDLAQATELATRFEAGFGFGETLAWIPPDTPVPLLPENLRTRVEAALQDANRTVHGLLEGQQDLIRRVATSLSERRELDADEIAALFTGSGEPCGESA</sequence>
<dbReference type="Gene3D" id="1.20.58.760">
    <property type="entry name" value="Peptidase M41"/>
    <property type="match status" value="1"/>
</dbReference>
<accession>A0ABT0M3N8</accession>